<evidence type="ECO:0000313" key="2">
    <source>
        <dbReference type="Proteomes" id="UP000216454"/>
    </source>
</evidence>
<evidence type="ECO:0000313" key="1">
    <source>
        <dbReference type="EMBL" id="OZG48864.1"/>
    </source>
</evidence>
<reference evidence="1 2" key="1">
    <citation type="journal article" date="2017" name="BMC Genomics">
        <title>Comparative genomic and phylogenomic analyses of the Bifidobacteriaceae family.</title>
        <authorList>
            <person name="Lugli G.A."/>
            <person name="Milani C."/>
            <person name="Turroni F."/>
            <person name="Duranti S."/>
            <person name="Mancabelli L."/>
            <person name="Mangifesta M."/>
            <person name="Ferrario C."/>
            <person name="Modesto M."/>
            <person name="Mattarelli P."/>
            <person name="Jiri K."/>
            <person name="van Sinderen D."/>
            <person name="Ventura M."/>
        </authorList>
    </citation>
    <scope>NUCLEOTIDE SEQUENCE [LARGE SCALE GENOMIC DNA]</scope>
    <source>
        <strain evidence="1 2">DSM 24744</strain>
    </source>
</reference>
<dbReference type="EMBL" id="MWWQ01000019">
    <property type="protein sequence ID" value="OZG48864.1"/>
    <property type="molecule type" value="Genomic_DNA"/>
</dbReference>
<name>A0A261EPT8_9BIFI</name>
<protein>
    <submittedName>
        <fullName evidence="1">Uncharacterized protein</fullName>
    </submittedName>
</protein>
<proteinExistence type="predicted"/>
<dbReference type="AlphaFoldDB" id="A0A261EPT8"/>
<organism evidence="1 2">
    <name type="scientific">Pseudoscardovia suis</name>
    <dbReference type="NCBI Taxonomy" id="987063"/>
    <lineage>
        <taxon>Bacteria</taxon>
        <taxon>Bacillati</taxon>
        <taxon>Actinomycetota</taxon>
        <taxon>Actinomycetes</taxon>
        <taxon>Bifidobacteriales</taxon>
        <taxon>Bifidobacteriaceae</taxon>
        <taxon>Pseudoscardovia</taxon>
    </lineage>
</organism>
<keyword evidence="2" id="KW-1185">Reference proteome</keyword>
<gene>
    <name evidence="1" type="ORF">PSSU_1688</name>
</gene>
<accession>A0A261EPT8</accession>
<sequence>MALRVAWRHFTDWYKFETGYQGHVTRLTVRDGHRRGMVRLYPAFRFGESPETAYARALRCESVQWLLGASNGVASLWIPRWKRSWLIYPVWLRVDFR</sequence>
<dbReference type="Proteomes" id="UP000216454">
    <property type="component" value="Unassembled WGS sequence"/>
</dbReference>
<comment type="caution">
    <text evidence="1">The sequence shown here is derived from an EMBL/GenBank/DDBJ whole genome shotgun (WGS) entry which is preliminary data.</text>
</comment>